<dbReference type="OrthoDB" id="5349669at2759"/>
<name>A0A317SPU6_9PEZI</name>
<keyword evidence="3" id="KW-1185">Reference proteome</keyword>
<dbReference type="EMBL" id="PYWC01000033">
    <property type="protein sequence ID" value="PWW76449.1"/>
    <property type="molecule type" value="Genomic_DNA"/>
</dbReference>
<sequence>MSGGIPPPPSERLLGPEYTIPIEKPISNHRESRSRPEISSDSEMMVSPPRSTASKQSVFQNNLAIQAELEQIEEGRIHGLHISNFRRSGAEDDFDSKNIDIRGLLDSLRHMRAKSQTQYRTLRTRKRKGEIDSDPPAPTTAESKSSEESKTTVLGSSRIAKAPARRRIYQEPRGPSKRKGGRESRYDEDSSAS</sequence>
<dbReference type="AlphaFoldDB" id="A0A317SPU6"/>
<proteinExistence type="predicted"/>
<gene>
    <name evidence="2" type="ORF">C7212DRAFT_357377</name>
</gene>
<feature type="region of interest" description="Disordered" evidence="1">
    <location>
        <begin position="1"/>
        <end position="56"/>
    </location>
</feature>
<accession>A0A317SPU6</accession>
<evidence type="ECO:0000313" key="2">
    <source>
        <dbReference type="EMBL" id="PWW76449.1"/>
    </source>
</evidence>
<feature type="compositionally biased region" description="Pro residues" evidence="1">
    <location>
        <begin position="1"/>
        <end position="10"/>
    </location>
</feature>
<organism evidence="2 3">
    <name type="scientific">Tuber magnatum</name>
    <name type="common">white Piedmont truffle</name>
    <dbReference type="NCBI Taxonomy" id="42249"/>
    <lineage>
        <taxon>Eukaryota</taxon>
        <taxon>Fungi</taxon>
        <taxon>Dikarya</taxon>
        <taxon>Ascomycota</taxon>
        <taxon>Pezizomycotina</taxon>
        <taxon>Pezizomycetes</taxon>
        <taxon>Pezizales</taxon>
        <taxon>Tuberaceae</taxon>
        <taxon>Tuber</taxon>
    </lineage>
</organism>
<reference evidence="2 3" key="1">
    <citation type="submission" date="2018-03" db="EMBL/GenBank/DDBJ databases">
        <title>Genomes of Pezizomycetes fungi and the evolution of truffles.</title>
        <authorList>
            <person name="Murat C."/>
            <person name="Payen T."/>
            <person name="Noel B."/>
            <person name="Kuo A."/>
            <person name="Martin F.M."/>
        </authorList>
    </citation>
    <scope>NUCLEOTIDE SEQUENCE [LARGE SCALE GENOMIC DNA]</scope>
    <source>
        <strain evidence="2">091103-1</strain>
    </source>
</reference>
<feature type="compositionally biased region" description="Basic and acidic residues" evidence="1">
    <location>
        <begin position="181"/>
        <end position="193"/>
    </location>
</feature>
<feature type="region of interest" description="Disordered" evidence="1">
    <location>
        <begin position="114"/>
        <end position="193"/>
    </location>
</feature>
<dbReference type="Proteomes" id="UP000246991">
    <property type="component" value="Unassembled WGS sequence"/>
</dbReference>
<evidence type="ECO:0000313" key="3">
    <source>
        <dbReference type="Proteomes" id="UP000246991"/>
    </source>
</evidence>
<comment type="caution">
    <text evidence="2">The sequence shown here is derived from an EMBL/GenBank/DDBJ whole genome shotgun (WGS) entry which is preliminary data.</text>
</comment>
<feature type="compositionally biased region" description="Basic and acidic residues" evidence="1">
    <location>
        <begin position="26"/>
        <end position="38"/>
    </location>
</feature>
<evidence type="ECO:0000256" key="1">
    <source>
        <dbReference type="SAM" id="MobiDB-lite"/>
    </source>
</evidence>
<protein>
    <submittedName>
        <fullName evidence="2">Uncharacterized protein</fullName>
    </submittedName>
</protein>